<keyword evidence="5" id="KW-0732">Signal</keyword>
<keyword evidence="13" id="KW-1185">Reference proteome</keyword>
<evidence type="ECO:0000313" key="12">
    <source>
        <dbReference type="EMBL" id="KAJ8765803.1"/>
    </source>
</evidence>
<dbReference type="Proteomes" id="UP001159364">
    <property type="component" value="Linkage Group LG05"/>
</dbReference>
<dbReference type="Pfam" id="PF13855">
    <property type="entry name" value="LRR_8"/>
    <property type="match status" value="1"/>
</dbReference>
<sequence length="372" mass="41788">MSSLAQHLFLQMKNSYLNLSWILLTVVLFFFRPSHQFFDPPQDIPNPRLLDAYIALQAWKLAIVSDPFGFTSNWYGPDVCNYTGVYCAPAPDDPPTLTVAVIDLNHAGIAGFLPKELGLLKDLAIFHINSNHFYGTIPLTFAHLQLLYEFDISNNHFSGLFPYVVLHLPSLIYLDIRFNEFCGTIPPQLFNLKLDALFINDNKFLSTLPQNLGNSPVSVFVAANNAITGCIPSSLSKMAHTLEEIILSNLALTGCLPEDIGWLRELTVLDVSFNKLVGHLPESIGQMKRLEQLNVAHNKLSGQIPRSICLLPNLENFTYSYNYFSGEQVECLRLPGKDDRGNCIPNRPQQRSPQECSLFYLHPVDCNVCLTL</sequence>
<dbReference type="SUPFAM" id="SSF52058">
    <property type="entry name" value="L domain-like"/>
    <property type="match status" value="1"/>
</dbReference>
<protein>
    <recommendedName>
        <fullName evidence="10">Cell wall hydroxyproline-rich glycoprotein</fullName>
    </recommendedName>
</protein>
<gene>
    <name evidence="12" type="ORF">K2173_015599</name>
</gene>
<dbReference type="GO" id="GO:0071555">
    <property type="term" value="P:cell wall organization"/>
    <property type="evidence" value="ECO:0007669"/>
    <property type="project" value="UniProtKB-KW"/>
</dbReference>
<evidence type="ECO:0000256" key="10">
    <source>
        <dbReference type="ARBA" id="ARBA00041871"/>
    </source>
</evidence>
<dbReference type="FunFam" id="3.80.10.10:FF:000224">
    <property type="entry name" value="Leucine-rich repeat extensin-like protein 1"/>
    <property type="match status" value="1"/>
</dbReference>
<evidence type="ECO:0000256" key="7">
    <source>
        <dbReference type="ARBA" id="ARBA00023180"/>
    </source>
</evidence>
<keyword evidence="7" id="KW-0325">Glycoprotein</keyword>
<reference evidence="12 13" key="1">
    <citation type="submission" date="2021-09" db="EMBL/GenBank/DDBJ databases">
        <title>Genomic insights and catalytic innovation underlie evolution of tropane alkaloids biosynthesis.</title>
        <authorList>
            <person name="Wang Y.-J."/>
            <person name="Tian T."/>
            <person name="Huang J.-P."/>
            <person name="Huang S.-X."/>
        </authorList>
    </citation>
    <scope>NUCLEOTIDE SEQUENCE [LARGE SCALE GENOMIC DNA]</scope>
    <source>
        <strain evidence="12">KIB-2018</strain>
        <tissue evidence="12">Leaf</tissue>
    </source>
</reference>
<evidence type="ECO:0000313" key="13">
    <source>
        <dbReference type="Proteomes" id="UP001159364"/>
    </source>
</evidence>
<keyword evidence="4" id="KW-0433">Leucine-rich repeat</keyword>
<evidence type="ECO:0000256" key="8">
    <source>
        <dbReference type="ARBA" id="ARBA00023278"/>
    </source>
</evidence>
<dbReference type="InterPro" id="IPR051582">
    <property type="entry name" value="LRR_extensin-like_regulator"/>
</dbReference>
<dbReference type="InterPro" id="IPR032675">
    <property type="entry name" value="LRR_dom_sf"/>
</dbReference>
<dbReference type="PANTHER" id="PTHR32093:SF106">
    <property type="entry name" value="LEUCINE-RICH REPEAT-CONTAINING N-TERMINAL PLANT-TYPE DOMAIN-CONTAINING PROTEIN"/>
    <property type="match status" value="1"/>
</dbReference>
<evidence type="ECO:0000256" key="9">
    <source>
        <dbReference type="ARBA" id="ARBA00023316"/>
    </source>
</evidence>
<evidence type="ECO:0000256" key="2">
    <source>
        <dbReference type="ARBA" id="ARBA00022512"/>
    </source>
</evidence>
<keyword evidence="6" id="KW-0677">Repeat</keyword>
<evidence type="ECO:0000256" key="3">
    <source>
        <dbReference type="ARBA" id="ARBA00022525"/>
    </source>
</evidence>
<organism evidence="12 13">
    <name type="scientific">Erythroxylum novogranatense</name>
    <dbReference type="NCBI Taxonomy" id="1862640"/>
    <lineage>
        <taxon>Eukaryota</taxon>
        <taxon>Viridiplantae</taxon>
        <taxon>Streptophyta</taxon>
        <taxon>Embryophyta</taxon>
        <taxon>Tracheophyta</taxon>
        <taxon>Spermatophyta</taxon>
        <taxon>Magnoliopsida</taxon>
        <taxon>eudicotyledons</taxon>
        <taxon>Gunneridae</taxon>
        <taxon>Pentapetalae</taxon>
        <taxon>rosids</taxon>
        <taxon>fabids</taxon>
        <taxon>Malpighiales</taxon>
        <taxon>Erythroxylaceae</taxon>
        <taxon>Erythroxylum</taxon>
    </lineage>
</organism>
<name>A0AAV8THR8_9ROSI</name>
<evidence type="ECO:0000256" key="4">
    <source>
        <dbReference type="ARBA" id="ARBA00022614"/>
    </source>
</evidence>
<keyword evidence="3" id="KW-0964">Secreted</keyword>
<dbReference type="Gene3D" id="3.80.10.10">
    <property type="entry name" value="Ribonuclease Inhibitor"/>
    <property type="match status" value="1"/>
</dbReference>
<evidence type="ECO:0000256" key="5">
    <source>
        <dbReference type="ARBA" id="ARBA00022729"/>
    </source>
</evidence>
<dbReference type="InterPro" id="IPR013210">
    <property type="entry name" value="LRR_N_plant-typ"/>
</dbReference>
<dbReference type="PANTHER" id="PTHR32093">
    <property type="entry name" value="LEUCINE-RICH REPEAT EXTENSIN-LIKE PROTEIN 3-RELATED"/>
    <property type="match status" value="1"/>
</dbReference>
<dbReference type="FunFam" id="3.80.10.10:FF:000383">
    <property type="entry name" value="Leucine-rich repeat receptor protein kinase EMS1"/>
    <property type="match status" value="1"/>
</dbReference>
<dbReference type="Pfam" id="PF00560">
    <property type="entry name" value="LRR_1"/>
    <property type="match status" value="1"/>
</dbReference>
<keyword evidence="8" id="KW-0379">Hydroxylation</keyword>
<evidence type="ECO:0000256" key="6">
    <source>
        <dbReference type="ARBA" id="ARBA00022737"/>
    </source>
</evidence>
<feature type="domain" description="Leucine-rich repeat-containing N-terminal plant-type" evidence="11">
    <location>
        <begin position="55"/>
        <end position="87"/>
    </location>
</feature>
<evidence type="ECO:0000259" key="11">
    <source>
        <dbReference type="Pfam" id="PF08263"/>
    </source>
</evidence>
<comment type="caution">
    <text evidence="12">The sequence shown here is derived from an EMBL/GenBank/DDBJ whole genome shotgun (WGS) entry which is preliminary data.</text>
</comment>
<dbReference type="Pfam" id="PF08263">
    <property type="entry name" value="LRRNT_2"/>
    <property type="match status" value="1"/>
</dbReference>
<comment type="subcellular location">
    <subcellularLocation>
        <location evidence="1">Secreted</location>
        <location evidence="1">Cell wall</location>
    </subcellularLocation>
</comment>
<keyword evidence="2" id="KW-0134">Cell wall</keyword>
<dbReference type="EMBL" id="JAIWQS010000005">
    <property type="protein sequence ID" value="KAJ8765803.1"/>
    <property type="molecule type" value="Genomic_DNA"/>
</dbReference>
<keyword evidence="9" id="KW-0961">Cell wall biogenesis/degradation</keyword>
<proteinExistence type="predicted"/>
<evidence type="ECO:0000256" key="1">
    <source>
        <dbReference type="ARBA" id="ARBA00004191"/>
    </source>
</evidence>
<accession>A0AAV8THR8</accession>
<dbReference type="InterPro" id="IPR001611">
    <property type="entry name" value="Leu-rich_rpt"/>
</dbReference>
<dbReference type="AlphaFoldDB" id="A0AAV8THR8"/>